<accession>A0A396SIK9</accession>
<evidence type="ECO:0000313" key="16">
    <source>
        <dbReference type="EMBL" id="RHW38555.1"/>
    </source>
</evidence>
<evidence type="ECO:0000256" key="5">
    <source>
        <dbReference type="ARBA" id="ARBA00022553"/>
    </source>
</evidence>
<comment type="catalytic activity">
    <reaction evidence="1">
        <text>ATP + protein L-histidine = ADP + protein N-phospho-L-histidine.</text>
        <dbReference type="EC" id="2.7.13.3"/>
    </reaction>
</comment>
<evidence type="ECO:0000256" key="8">
    <source>
        <dbReference type="ARBA" id="ARBA00022741"/>
    </source>
</evidence>
<evidence type="ECO:0000256" key="10">
    <source>
        <dbReference type="ARBA" id="ARBA00022840"/>
    </source>
</evidence>
<dbReference type="SUPFAM" id="SSF55874">
    <property type="entry name" value="ATPase domain of HSP90 chaperone/DNA topoisomerase II/histidine kinase"/>
    <property type="match status" value="1"/>
</dbReference>
<evidence type="ECO:0000313" key="17">
    <source>
        <dbReference type="Proteomes" id="UP000265692"/>
    </source>
</evidence>
<keyword evidence="12" id="KW-0902">Two-component regulatory system</keyword>
<dbReference type="Pfam" id="PF17203">
    <property type="entry name" value="sCache_3_2"/>
    <property type="match status" value="1"/>
</dbReference>
<feature type="domain" description="Histidine kinase" evidence="15">
    <location>
        <begin position="339"/>
        <end position="532"/>
    </location>
</feature>
<dbReference type="InterPro" id="IPR003594">
    <property type="entry name" value="HATPase_dom"/>
</dbReference>
<dbReference type="CDD" id="cd00130">
    <property type="entry name" value="PAS"/>
    <property type="match status" value="1"/>
</dbReference>
<dbReference type="InterPro" id="IPR029151">
    <property type="entry name" value="Sensor-like_sf"/>
</dbReference>
<evidence type="ECO:0000256" key="11">
    <source>
        <dbReference type="ARBA" id="ARBA00022989"/>
    </source>
</evidence>
<protein>
    <recommendedName>
        <fullName evidence="3">histidine kinase</fullName>
        <ecNumber evidence="3">2.7.13.3</ecNumber>
    </recommendedName>
</protein>
<evidence type="ECO:0000256" key="4">
    <source>
        <dbReference type="ARBA" id="ARBA00022475"/>
    </source>
</evidence>
<dbReference type="InterPro" id="IPR005467">
    <property type="entry name" value="His_kinase_dom"/>
</dbReference>
<dbReference type="SUPFAM" id="SSF55890">
    <property type="entry name" value="Sporulation response regulatory protein Spo0B"/>
    <property type="match status" value="1"/>
</dbReference>
<evidence type="ECO:0000256" key="6">
    <source>
        <dbReference type="ARBA" id="ARBA00022679"/>
    </source>
</evidence>
<dbReference type="Gene3D" id="1.10.287.130">
    <property type="match status" value="1"/>
</dbReference>
<dbReference type="GO" id="GO:0005524">
    <property type="term" value="F:ATP binding"/>
    <property type="evidence" value="ECO:0007669"/>
    <property type="project" value="UniProtKB-KW"/>
</dbReference>
<keyword evidence="10" id="KW-0067">ATP-binding</keyword>
<dbReference type="RefSeq" id="WP_118875588.1">
    <property type="nucleotide sequence ID" value="NZ_QWEI01000002.1"/>
</dbReference>
<dbReference type="PRINTS" id="PR00344">
    <property type="entry name" value="BCTRLSENSOR"/>
</dbReference>
<dbReference type="InterPro" id="IPR013767">
    <property type="entry name" value="PAS_fold"/>
</dbReference>
<dbReference type="Pfam" id="PF00989">
    <property type="entry name" value="PAS"/>
    <property type="match status" value="1"/>
</dbReference>
<dbReference type="InterPro" id="IPR036890">
    <property type="entry name" value="HATPase_C_sf"/>
</dbReference>
<reference evidence="16 17" key="1">
    <citation type="submission" date="2018-08" db="EMBL/GenBank/DDBJ databases">
        <title>Lysinibacillus sp. YLB-03 draft genome sequence.</title>
        <authorList>
            <person name="Yu L."/>
        </authorList>
    </citation>
    <scope>NUCLEOTIDE SEQUENCE [LARGE SCALE GENOMIC DNA]</scope>
    <source>
        <strain evidence="16 17">YLB-03</strain>
    </source>
</reference>
<dbReference type="OrthoDB" id="9792686at2"/>
<gene>
    <name evidence="16" type="ORF">D1B33_06675</name>
</gene>
<dbReference type="InterPro" id="IPR035965">
    <property type="entry name" value="PAS-like_dom_sf"/>
</dbReference>
<dbReference type="Pfam" id="PF14689">
    <property type="entry name" value="SPOB_a"/>
    <property type="match status" value="1"/>
</dbReference>
<dbReference type="PANTHER" id="PTHR43547">
    <property type="entry name" value="TWO-COMPONENT HISTIDINE KINASE"/>
    <property type="match status" value="1"/>
</dbReference>
<dbReference type="GO" id="GO:0000155">
    <property type="term" value="F:phosphorelay sensor kinase activity"/>
    <property type="evidence" value="ECO:0007669"/>
    <property type="project" value="InterPro"/>
</dbReference>
<dbReference type="SMART" id="SM00387">
    <property type="entry name" value="HATPase_c"/>
    <property type="match status" value="1"/>
</dbReference>
<dbReference type="PROSITE" id="PS50109">
    <property type="entry name" value="HIS_KIN"/>
    <property type="match status" value="1"/>
</dbReference>
<dbReference type="Proteomes" id="UP000265692">
    <property type="component" value="Unassembled WGS sequence"/>
</dbReference>
<dbReference type="PANTHER" id="PTHR43547:SF10">
    <property type="entry name" value="SENSOR HISTIDINE KINASE DCUS"/>
    <property type="match status" value="1"/>
</dbReference>
<dbReference type="SUPFAM" id="SSF55785">
    <property type="entry name" value="PYP-like sensor domain (PAS domain)"/>
    <property type="match status" value="1"/>
</dbReference>
<keyword evidence="17" id="KW-1185">Reference proteome</keyword>
<name>A0A396SIK9_9BACL</name>
<evidence type="ECO:0000256" key="9">
    <source>
        <dbReference type="ARBA" id="ARBA00022777"/>
    </source>
</evidence>
<dbReference type="Gene3D" id="3.30.450.20">
    <property type="entry name" value="PAS domain"/>
    <property type="match status" value="2"/>
</dbReference>
<comment type="caution">
    <text evidence="16">The sequence shown here is derived from an EMBL/GenBank/DDBJ whole genome shotgun (WGS) entry which is preliminary data.</text>
</comment>
<keyword evidence="11 14" id="KW-1133">Transmembrane helix</keyword>
<evidence type="ECO:0000256" key="7">
    <source>
        <dbReference type="ARBA" id="ARBA00022692"/>
    </source>
</evidence>
<dbReference type="InterPro" id="IPR039506">
    <property type="entry name" value="SPOB_a"/>
</dbReference>
<evidence type="ECO:0000256" key="3">
    <source>
        <dbReference type="ARBA" id="ARBA00012438"/>
    </source>
</evidence>
<keyword evidence="13 14" id="KW-0472">Membrane</keyword>
<keyword evidence="6" id="KW-0808">Transferase</keyword>
<dbReference type="EMBL" id="QWEI01000002">
    <property type="protein sequence ID" value="RHW38555.1"/>
    <property type="molecule type" value="Genomic_DNA"/>
</dbReference>
<dbReference type="GO" id="GO:0006355">
    <property type="term" value="P:regulation of DNA-templated transcription"/>
    <property type="evidence" value="ECO:0007669"/>
    <property type="project" value="InterPro"/>
</dbReference>
<evidence type="ECO:0000256" key="13">
    <source>
        <dbReference type="ARBA" id="ARBA00023136"/>
    </source>
</evidence>
<evidence type="ECO:0000256" key="2">
    <source>
        <dbReference type="ARBA" id="ARBA00004651"/>
    </source>
</evidence>
<evidence type="ECO:0000256" key="14">
    <source>
        <dbReference type="SAM" id="Phobius"/>
    </source>
</evidence>
<keyword evidence="8" id="KW-0547">Nucleotide-binding</keyword>
<organism evidence="16 17">
    <name type="scientific">Ureibacillus yapensis</name>
    <dbReference type="NCBI Taxonomy" id="2304605"/>
    <lineage>
        <taxon>Bacteria</taxon>
        <taxon>Bacillati</taxon>
        <taxon>Bacillota</taxon>
        <taxon>Bacilli</taxon>
        <taxon>Bacillales</taxon>
        <taxon>Caryophanaceae</taxon>
        <taxon>Ureibacillus</taxon>
    </lineage>
</organism>
<evidence type="ECO:0000256" key="12">
    <source>
        <dbReference type="ARBA" id="ARBA00023012"/>
    </source>
</evidence>
<dbReference type="Gene3D" id="3.30.565.10">
    <property type="entry name" value="Histidine kinase-like ATPase, C-terminal domain"/>
    <property type="match status" value="1"/>
</dbReference>
<dbReference type="InterPro" id="IPR004358">
    <property type="entry name" value="Sig_transdc_His_kin-like_C"/>
</dbReference>
<dbReference type="InterPro" id="IPR016120">
    <property type="entry name" value="Sig_transdc_His_kin_SpoOB"/>
</dbReference>
<dbReference type="InterPro" id="IPR033463">
    <property type="entry name" value="sCache_3"/>
</dbReference>
<proteinExistence type="predicted"/>
<dbReference type="SUPFAM" id="SSF103190">
    <property type="entry name" value="Sensory domain-like"/>
    <property type="match status" value="1"/>
</dbReference>
<feature type="transmembrane region" description="Helical" evidence="14">
    <location>
        <begin position="12"/>
        <end position="36"/>
    </location>
</feature>
<dbReference type="EC" id="2.7.13.3" evidence="3"/>
<keyword evidence="9 16" id="KW-0418">Kinase</keyword>
<dbReference type="GO" id="GO:0005886">
    <property type="term" value="C:plasma membrane"/>
    <property type="evidence" value="ECO:0007669"/>
    <property type="project" value="UniProtKB-SubCell"/>
</dbReference>
<evidence type="ECO:0000259" key="15">
    <source>
        <dbReference type="PROSITE" id="PS50109"/>
    </source>
</evidence>
<evidence type="ECO:0000256" key="1">
    <source>
        <dbReference type="ARBA" id="ARBA00000085"/>
    </source>
</evidence>
<dbReference type="InterPro" id="IPR000014">
    <property type="entry name" value="PAS"/>
</dbReference>
<comment type="subcellular location">
    <subcellularLocation>
        <location evidence="2">Cell membrane</location>
        <topology evidence="2">Multi-pass membrane protein</topology>
    </subcellularLocation>
</comment>
<keyword evidence="4" id="KW-1003">Cell membrane</keyword>
<dbReference type="SMART" id="SM00091">
    <property type="entry name" value="PAS"/>
    <property type="match status" value="1"/>
</dbReference>
<keyword evidence="7 14" id="KW-0812">Transmembrane</keyword>
<keyword evidence="5" id="KW-0597">Phosphoprotein</keyword>
<sequence length="532" mass="59815">MKFRKLSMNKKIMLLTFFIIAFSFLIAGTFVIGSLLSEKEKDIGQEAMLVARTVANLPNIKNSLKNSDFEEASENINNVIEEIRFINQADYIVIMDMERRKYSHPSVSEIGKVSQSTDMNAAFAEHYYLSKANGEQGTMIRAFVPVMNDFNIQIGVALVGFHIPSPLQIISDYQNEIFITIALSALFSMWGAHTLGRHIKRQMFNLEPHEISKMYVERTETFNAMHEGIIAVDKELTITIFNKKACEILGIGGEPSLYIGKNIYEVLPDTRLPEIVLSGTPVFDQEIYVNGHSILSNRVPILVNDKKVGAVAVFKDLTAIKKLAEELTGVKAFVQALRVQTHEYKNKLHTISGLLHLGHTKQALEYLSQVKEEHENVTKFLNERIYNENISGLLLSKISRGKELGIGVIIDKESKFTKFPEKLDHHDFVVLFGNLIENAFDSFATSENKEKEVHISIDDHDGMLAIMVADNGIGMSEEVRSRIFESGYSTKAKENRGIGLFLVNEIVQKGNGTIEVTSEPNKGTTFLITFEI</sequence>
<dbReference type="AlphaFoldDB" id="A0A396SIK9"/>
<dbReference type="Pfam" id="PF02518">
    <property type="entry name" value="HATPase_c"/>
    <property type="match status" value="1"/>
</dbReference>